<dbReference type="InterPro" id="IPR027417">
    <property type="entry name" value="P-loop_NTPase"/>
</dbReference>
<reference evidence="10 11" key="1">
    <citation type="submission" date="2013-03" db="EMBL/GenBank/DDBJ databases">
        <title>The Genome Sequence of Exophiala aquamarina CBS 119918.</title>
        <authorList>
            <consortium name="The Broad Institute Genomics Platform"/>
            <person name="Cuomo C."/>
            <person name="de Hoog S."/>
            <person name="Gorbushina A."/>
            <person name="Walker B."/>
            <person name="Young S.K."/>
            <person name="Zeng Q."/>
            <person name="Gargeya S."/>
            <person name="Fitzgerald M."/>
            <person name="Haas B."/>
            <person name="Abouelleil A."/>
            <person name="Allen A.W."/>
            <person name="Alvarado L."/>
            <person name="Arachchi H.M."/>
            <person name="Berlin A.M."/>
            <person name="Chapman S.B."/>
            <person name="Gainer-Dewar J."/>
            <person name="Goldberg J."/>
            <person name="Griggs A."/>
            <person name="Gujja S."/>
            <person name="Hansen M."/>
            <person name="Howarth C."/>
            <person name="Imamovic A."/>
            <person name="Ireland A."/>
            <person name="Larimer J."/>
            <person name="McCowan C."/>
            <person name="Murphy C."/>
            <person name="Pearson M."/>
            <person name="Poon T.W."/>
            <person name="Priest M."/>
            <person name="Roberts A."/>
            <person name="Saif S."/>
            <person name="Shea T."/>
            <person name="Sisk P."/>
            <person name="Sykes S."/>
            <person name="Wortman J."/>
            <person name="Nusbaum C."/>
            <person name="Birren B."/>
        </authorList>
    </citation>
    <scope>NUCLEOTIDE SEQUENCE [LARGE SCALE GENOMIC DNA]</scope>
    <source>
        <strain evidence="10 11">CBS 119918</strain>
    </source>
</reference>
<evidence type="ECO:0000259" key="9">
    <source>
        <dbReference type="PROSITE" id="PS50837"/>
    </source>
</evidence>
<dbReference type="OrthoDB" id="4160849at2759"/>
<evidence type="ECO:0000256" key="6">
    <source>
        <dbReference type="ARBA" id="ARBA00023145"/>
    </source>
</evidence>
<protein>
    <recommendedName>
        <fullName evidence="9">NACHT domain-containing protein</fullName>
    </recommendedName>
</protein>
<dbReference type="InterPro" id="IPR007111">
    <property type="entry name" value="NACHT_NTPase"/>
</dbReference>
<keyword evidence="3" id="KW-0677">Repeat</keyword>
<sequence>MLGRLHMGIDECIDAYMDFSRSLFEPKRSKFNAFMRPTVAATIAQDKLESILRRMTSASATLEDPMQDADSPCKVVIAAVDASANYELMRSYRNPTAPEDVKYNIWEAARATSAAPTYFENFDNKVMKSVRYNPVNSLYEEARSLWPESNIQLVSIGAGGGPRNTFTSSLGDHIKAFNRILTDSEDEARRFEYFHTGMAFQLTLYRFNVIDGLQNVALDEYRAVRDIQLATDQYLHHRETEDKMRRCIEELSEINYEGLNLPTSSPHITDSIVAKSKQVIKLEADRDSGQRLRRYTDWLSASNMATTLSDTVSKIQEGTGSALLSEPKFKYWLTGEIQTLLCLGVPGVGKTVLAAQVIDTLTRHNVHKNSPTLFFFASWRQREAESQTPAAILANLLCQVLLSQGSISDATQQLFERHMKGASRPGGTELLDCLKRETRHIPKTYIIIDALDEVSEQCQPVLLQYVRDLLREGEIQFMATSRELPGTERLFSRLFPRSEFIHINSSADDIEAYLFGRMAMLPDVVMQDIEFQSFIVAEIMKRSAGVFLVAKLLVESLVPLRTVRQIKSALRPGPTDISGMYEALLATVEDQDKFSRELAFQVFEWLAYARRPMSAQELQHALAIEEGSKFLDRDSLISVDDVVSVCGGLVAFNADSNLLTFVHVSVDEFFQRIMQERFENGQKRIATACLTYLSFDCFGDGPCTDAQKLQQRKEDYPFLHYAASFWGFHAREVVPNEILVVASRLLHHNSKLACCCQIMQSRNHRFSRSSVLGSELITPLHLLAHFGLTQLSLLMSDYFQDVNAKDSLGRDPMTWAMQSSQSEMIYLLLDHGASIDVVDRKGRSYLALAVIDGNIDLVNGLLSRGANPSTKDSRGQSILSLAAANGKLSAFNAVLKLTPDMIDDRDQTDRSPLFYAAEKGYVDIVTFILSQPLVRVNSQDEKEQTPLIAAARRGHVKVIEALLQHPRIDVNLKDSMGRTALMVATMEGHLDVVELLLAHHDGPAGLQIPDYTGRTPQAWTFITNRLQQKDILNAQKFSLFDDDGDDDAPKEARALAELWFERFDANVVPLIQKRSNNEKGRIRIAILDTGMDPSDRRIREARDRIKYKSFLIGEEDDFPEDPQDSNGHGTFCTALLLKIAKTAEVFVARVTASDKLENPDCIAEVRFHACLKPCTHYNKAIHWAIHESVDIISMSFSFPDYTPRLEGIQASIIKANAAGVLMFAPASSGRGSQRLGYPASRHEVISVGATDGEGNISKFTPRPFDDRTDLSTLGEGVMSSWPMKLSANGQTSRKELSGSSVATHIAAGIAACVITYLRRLPDDIDKDLSVLLSKLRDKQAMMEVLLELTNERDGFHYLAPWLLFNSTNERIIPQVLLDKLR</sequence>
<dbReference type="Pfam" id="PF22939">
    <property type="entry name" value="WHD_GPIID"/>
    <property type="match status" value="1"/>
</dbReference>
<dbReference type="GO" id="GO:0004252">
    <property type="term" value="F:serine-type endopeptidase activity"/>
    <property type="evidence" value="ECO:0007669"/>
    <property type="project" value="UniProtKB-UniRule"/>
</dbReference>
<evidence type="ECO:0000256" key="3">
    <source>
        <dbReference type="ARBA" id="ARBA00022737"/>
    </source>
</evidence>
<keyword evidence="11" id="KW-1185">Reference proteome</keyword>
<dbReference type="InterPro" id="IPR000209">
    <property type="entry name" value="Peptidase_S8/S53_dom"/>
</dbReference>
<dbReference type="Gene3D" id="3.40.1090.10">
    <property type="entry name" value="Cytosolic phospholipase A2 catalytic domain"/>
    <property type="match status" value="1"/>
</dbReference>
<feature type="repeat" description="ANK" evidence="7">
    <location>
        <begin position="808"/>
        <end position="840"/>
    </location>
</feature>
<dbReference type="InterPro" id="IPR036852">
    <property type="entry name" value="Peptidase_S8/S53_dom_sf"/>
</dbReference>
<dbReference type="Proteomes" id="UP000027920">
    <property type="component" value="Unassembled WGS sequence"/>
</dbReference>
<feature type="repeat" description="ANK" evidence="7">
    <location>
        <begin position="976"/>
        <end position="997"/>
    </location>
</feature>
<dbReference type="PRINTS" id="PR00723">
    <property type="entry name" value="SUBTILISIN"/>
</dbReference>
<evidence type="ECO:0000313" key="10">
    <source>
        <dbReference type="EMBL" id="KEF55615.1"/>
    </source>
</evidence>
<organism evidence="10 11">
    <name type="scientific">Exophiala aquamarina CBS 119918</name>
    <dbReference type="NCBI Taxonomy" id="1182545"/>
    <lineage>
        <taxon>Eukaryota</taxon>
        <taxon>Fungi</taxon>
        <taxon>Dikarya</taxon>
        <taxon>Ascomycota</taxon>
        <taxon>Pezizomycotina</taxon>
        <taxon>Eurotiomycetes</taxon>
        <taxon>Chaetothyriomycetidae</taxon>
        <taxon>Chaetothyriales</taxon>
        <taxon>Herpotrichiellaceae</taxon>
        <taxon>Exophiala</taxon>
    </lineage>
</organism>
<evidence type="ECO:0000256" key="7">
    <source>
        <dbReference type="PROSITE-ProRule" id="PRU00023"/>
    </source>
</evidence>
<dbReference type="Pfam" id="PF24883">
    <property type="entry name" value="NPHP3_N"/>
    <property type="match status" value="1"/>
</dbReference>
<evidence type="ECO:0000313" key="11">
    <source>
        <dbReference type="Proteomes" id="UP000027920"/>
    </source>
</evidence>
<evidence type="ECO:0000256" key="5">
    <source>
        <dbReference type="ARBA" id="ARBA00022825"/>
    </source>
</evidence>
<dbReference type="HOGENOM" id="CLU_255579_0_0_1"/>
<dbReference type="PROSITE" id="PS51892">
    <property type="entry name" value="SUBTILASE"/>
    <property type="match status" value="1"/>
</dbReference>
<dbReference type="RefSeq" id="XP_013258205.1">
    <property type="nucleotide sequence ID" value="XM_013402751.1"/>
</dbReference>
<dbReference type="CDD" id="cd00306">
    <property type="entry name" value="Peptidases_S8_S53"/>
    <property type="match status" value="1"/>
</dbReference>
<keyword evidence="2" id="KW-0732">Signal</keyword>
<dbReference type="InterPro" id="IPR015500">
    <property type="entry name" value="Peptidase_S8_subtilisin-rel"/>
</dbReference>
<dbReference type="PROSITE" id="PS50837">
    <property type="entry name" value="NACHT"/>
    <property type="match status" value="1"/>
</dbReference>
<feature type="repeat" description="ANK" evidence="7">
    <location>
        <begin position="841"/>
        <end position="873"/>
    </location>
</feature>
<dbReference type="SUPFAM" id="SSF52151">
    <property type="entry name" value="FabD/lysophospholipase-like"/>
    <property type="match status" value="1"/>
</dbReference>
<accession>A0A072PJA6</accession>
<dbReference type="Pfam" id="PF12796">
    <property type="entry name" value="Ank_2"/>
    <property type="match status" value="2"/>
</dbReference>
<dbReference type="InterPro" id="IPR056884">
    <property type="entry name" value="NPHP3-like_N"/>
</dbReference>
<dbReference type="Gene3D" id="3.40.50.300">
    <property type="entry name" value="P-loop containing nucleotide triphosphate hydrolases"/>
    <property type="match status" value="1"/>
</dbReference>
<dbReference type="SUPFAM" id="SSF52540">
    <property type="entry name" value="P-loop containing nucleoside triphosphate hydrolases"/>
    <property type="match status" value="1"/>
</dbReference>
<dbReference type="Gene3D" id="1.25.40.20">
    <property type="entry name" value="Ankyrin repeat-containing domain"/>
    <property type="match status" value="1"/>
</dbReference>
<dbReference type="InterPro" id="IPR036770">
    <property type="entry name" value="Ankyrin_rpt-contain_sf"/>
</dbReference>
<proteinExistence type="inferred from homology"/>
<dbReference type="Pfam" id="PF00082">
    <property type="entry name" value="Peptidase_S8"/>
    <property type="match status" value="1"/>
</dbReference>
<name>A0A072PJA6_9EURO</name>
<dbReference type="InterPro" id="IPR002110">
    <property type="entry name" value="Ankyrin_rpt"/>
</dbReference>
<feature type="active site" description="Charge relay system" evidence="8">
    <location>
        <position position="1128"/>
    </location>
</feature>
<gene>
    <name evidence="10" type="ORF">A1O9_08365</name>
</gene>
<dbReference type="InterPro" id="IPR016035">
    <property type="entry name" value="Acyl_Trfase/lysoPLipase"/>
</dbReference>
<dbReference type="SMART" id="SM00248">
    <property type="entry name" value="ANK"/>
    <property type="match status" value="7"/>
</dbReference>
<keyword evidence="4 8" id="KW-0378">Hydrolase</keyword>
<dbReference type="GeneID" id="25283278"/>
<dbReference type="STRING" id="1182545.A0A072PJA6"/>
<comment type="caution">
    <text evidence="10">The sequence shown here is derived from an EMBL/GenBank/DDBJ whole genome shotgun (WGS) entry which is preliminary data.</text>
</comment>
<evidence type="ECO:0000256" key="2">
    <source>
        <dbReference type="ARBA" id="ARBA00022729"/>
    </source>
</evidence>
<dbReference type="SUPFAM" id="SSF52743">
    <property type="entry name" value="Subtilisin-like"/>
    <property type="match status" value="1"/>
</dbReference>
<feature type="active site" description="Charge relay system" evidence="8">
    <location>
        <position position="1088"/>
    </location>
</feature>
<dbReference type="InterPro" id="IPR054471">
    <property type="entry name" value="GPIID_WHD"/>
</dbReference>
<feature type="domain" description="NACHT" evidence="9">
    <location>
        <begin position="338"/>
        <end position="492"/>
    </location>
</feature>
<dbReference type="GO" id="GO:0006508">
    <property type="term" value="P:proteolysis"/>
    <property type="evidence" value="ECO:0007669"/>
    <property type="project" value="UniProtKB-KW"/>
</dbReference>
<dbReference type="EMBL" id="AMGV01000007">
    <property type="protein sequence ID" value="KEF55615.1"/>
    <property type="molecule type" value="Genomic_DNA"/>
</dbReference>
<keyword evidence="7" id="KW-0040">ANK repeat</keyword>
<dbReference type="VEuPathDB" id="FungiDB:A1O9_08365"/>
<dbReference type="PROSITE" id="PS50088">
    <property type="entry name" value="ANK_REPEAT"/>
    <property type="match status" value="3"/>
</dbReference>
<evidence type="ECO:0000256" key="8">
    <source>
        <dbReference type="PROSITE-ProRule" id="PRU01240"/>
    </source>
</evidence>
<comment type="similarity">
    <text evidence="8">Belongs to the peptidase S8 family.</text>
</comment>
<evidence type="ECO:0000256" key="1">
    <source>
        <dbReference type="ARBA" id="ARBA00022670"/>
    </source>
</evidence>
<keyword evidence="6" id="KW-0865">Zymogen</keyword>
<dbReference type="PANTHER" id="PTHR10039:SF15">
    <property type="entry name" value="NACHT DOMAIN-CONTAINING PROTEIN"/>
    <property type="match status" value="1"/>
</dbReference>
<evidence type="ECO:0000256" key="4">
    <source>
        <dbReference type="ARBA" id="ARBA00022801"/>
    </source>
</evidence>
<feature type="active site" description="Charge relay system" evidence="8">
    <location>
        <position position="1300"/>
    </location>
</feature>
<dbReference type="PANTHER" id="PTHR10039">
    <property type="entry name" value="AMELOGENIN"/>
    <property type="match status" value="1"/>
</dbReference>
<dbReference type="PROSITE" id="PS50297">
    <property type="entry name" value="ANK_REP_REGION"/>
    <property type="match status" value="3"/>
</dbReference>
<dbReference type="Gene3D" id="3.40.50.200">
    <property type="entry name" value="Peptidase S8/S53 domain"/>
    <property type="match status" value="1"/>
</dbReference>
<keyword evidence="5 8" id="KW-0720">Serine protease</keyword>
<dbReference type="SUPFAM" id="SSF48403">
    <property type="entry name" value="Ankyrin repeat"/>
    <property type="match status" value="1"/>
</dbReference>
<keyword evidence="1 8" id="KW-0645">Protease</keyword>